<feature type="region of interest" description="Disordered" evidence="1">
    <location>
        <begin position="433"/>
        <end position="457"/>
    </location>
</feature>
<proteinExistence type="predicted"/>
<feature type="compositionally biased region" description="Low complexity" evidence="1">
    <location>
        <begin position="444"/>
        <end position="457"/>
    </location>
</feature>
<feature type="compositionally biased region" description="Low complexity" evidence="1">
    <location>
        <begin position="354"/>
        <end position="371"/>
    </location>
</feature>
<feature type="transmembrane region" description="Helical" evidence="2">
    <location>
        <begin position="164"/>
        <end position="186"/>
    </location>
</feature>
<organism evidence="3 4">
    <name type="scientific">Kwoniella heveanensis BCC8398</name>
    <dbReference type="NCBI Taxonomy" id="1296120"/>
    <lineage>
        <taxon>Eukaryota</taxon>
        <taxon>Fungi</taxon>
        <taxon>Dikarya</taxon>
        <taxon>Basidiomycota</taxon>
        <taxon>Agaricomycotina</taxon>
        <taxon>Tremellomycetes</taxon>
        <taxon>Tremellales</taxon>
        <taxon>Cryptococcaceae</taxon>
        <taxon>Kwoniella</taxon>
    </lineage>
</organism>
<evidence type="ECO:0000256" key="1">
    <source>
        <dbReference type="SAM" id="MobiDB-lite"/>
    </source>
</evidence>
<sequence>MARWKDAPLLHSTNQTWLDSLSNDTDPYSISYGNSAIVSQSTVDVYAILNLLGVLLLSILVLTIAFPRRNRLRRDPCLVNAFVVIIFVNLLNLWYWMASGGSITSYEVSYLPHPRLCRAQAVLQAGSQAAQMSAVLGVVMRLWLKTISLSKPYFSRFRGKYTLICLLAMPYLCLLAFIPPMVIITVDSKQPLLIPTPFYCSLIDIKIRRAYQITTGVIAILTLLLELWTVHLVTYHFRQTTRTSYQAHQSLSASHGIQLETVIRPTRLLRRSFYVRVILFVFWTMGMIMATLYQAFDSTITDPNSDLVFACIGLVAFLCFATQADILKIWRVPTSIAELRALFRFGTSKERLPSETSSSSRTRVRSGSGARYQHRRRAGANANVDDYEEGDLDSDWVRGNFDEEAGAVPTKSQSETLDLQDFLGGPSMKIVNTPVGPGSRRGSRAPPGSLGGLAAPSSAVSGSVAARVVVDDDVVVDQCNEKEKGYEAGEDDLSEEKDLSVYHVDALDDGDREAGLSGTAPRQASSSTGRLMNSDVDGGPREGERGGLVVTFNELELPRLDKDGSLRRPEDMV</sequence>
<keyword evidence="2" id="KW-1133">Transmembrane helix</keyword>
<gene>
    <name evidence="3" type="ORF">I316_07576</name>
</gene>
<keyword evidence="2" id="KW-0472">Membrane</keyword>
<dbReference type="AlphaFoldDB" id="A0A1B9GID6"/>
<dbReference type="EMBL" id="KV700142">
    <property type="protein sequence ID" value="OCF30769.1"/>
    <property type="molecule type" value="Genomic_DNA"/>
</dbReference>
<evidence type="ECO:0000313" key="4">
    <source>
        <dbReference type="Proteomes" id="UP000092666"/>
    </source>
</evidence>
<keyword evidence="4" id="KW-1185">Reference proteome</keyword>
<dbReference type="OrthoDB" id="2565164at2759"/>
<feature type="transmembrane region" description="Helical" evidence="2">
    <location>
        <begin position="307"/>
        <end position="327"/>
    </location>
</feature>
<keyword evidence="2" id="KW-0812">Transmembrane</keyword>
<feature type="transmembrane region" description="Helical" evidence="2">
    <location>
        <begin position="121"/>
        <end position="144"/>
    </location>
</feature>
<feature type="compositionally biased region" description="Polar residues" evidence="1">
    <location>
        <begin position="520"/>
        <end position="531"/>
    </location>
</feature>
<feature type="transmembrane region" description="Helical" evidence="2">
    <location>
        <begin position="273"/>
        <end position="295"/>
    </location>
</feature>
<evidence type="ECO:0000256" key="2">
    <source>
        <dbReference type="SAM" id="Phobius"/>
    </source>
</evidence>
<feature type="transmembrane region" description="Helical" evidence="2">
    <location>
        <begin position="78"/>
        <end position="97"/>
    </location>
</feature>
<protein>
    <submittedName>
        <fullName evidence="3">Uncharacterized protein</fullName>
    </submittedName>
</protein>
<name>A0A1B9GID6_9TREE</name>
<reference evidence="4" key="2">
    <citation type="submission" date="2013-12" db="EMBL/GenBank/DDBJ databases">
        <title>Evolution of pathogenesis and genome organization in the Tremellales.</title>
        <authorList>
            <person name="Cuomo C."/>
            <person name="Litvintseva A."/>
            <person name="Heitman J."/>
            <person name="Chen Y."/>
            <person name="Sun S."/>
            <person name="Springer D."/>
            <person name="Dromer F."/>
            <person name="Young S."/>
            <person name="Zeng Q."/>
            <person name="Chapman S."/>
            <person name="Gujja S."/>
            <person name="Saif S."/>
            <person name="Birren B."/>
        </authorList>
    </citation>
    <scope>NUCLEOTIDE SEQUENCE [LARGE SCALE GENOMIC DNA]</scope>
    <source>
        <strain evidence="4">BCC8398</strain>
    </source>
</reference>
<dbReference type="Proteomes" id="UP000092666">
    <property type="component" value="Unassembled WGS sequence"/>
</dbReference>
<evidence type="ECO:0000313" key="3">
    <source>
        <dbReference type="EMBL" id="OCF30769.1"/>
    </source>
</evidence>
<feature type="transmembrane region" description="Helical" evidence="2">
    <location>
        <begin position="45"/>
        <end position="66"/>
    </location>
</feature>
<feature type="region of interest" description="Disordered" evidence="1">
    <location>
        <begin position="508"/>
        <end position="549"/>
    </location>
</feature>
<feature type="region of interest" description="Disordered" evidence="1">
    <location>
        <begin position="351"/>
        <end position="387"/>
    </location>
</feature>
<accession>A0A1B9GID6</accession>
<feature type="transmembrane region" description="Helical" evidence="2">
    <location>
        <begin position="211"/>
        <end position="233"/>
    </location>
</feature>
<reference evidence="3 4" key="1">
    <citation type="submission" date="2013-07" db="EMBL/GenBank/DDBJ databases">
        <title>The Genome Sequence of Cryptococcus heveanensis BCC8398.</title>
        <authorList>
            <consortium name="The Broad Institute Genome Sequencing Platform"/>
            <person name="Cuomo C."/>
            <person name="Litvintseva A."/>
            <person name="Chen Y."/>
            <person name="Heitman J."/>
            <person name="Sun S."/>
            <person name="Springer D."/>
            <person name="Dromer F."/>
            <person name="Young S.K."/>
            <person name="Zeng Q."/>
            <person name="Gargeya S."/>
            <person name="Fitzgerald M."/>
            <person name="Abouelleil A."/>
            <person name="Alvarado L."/>
            <person name="Berlin A.M."/>
            <person name="Chapman S.B."/>
            <person name="Dewar J."/>
            <person name="Goldberg J."/>
            <person name="Griggs A."/>
            <person name="Gujja S."/>
            <person name="Hansen M."/>
            <person name="Howarth C."/>
            <person name="Imamovic A."/>
            <person name="Larimer J."/>
            <person name="McCowan C."/>
            <person name="Murphy C."/>
            <person name="Pearson M."/>
            <person name="Priest M."/>
            <person name="Roberts A."/>
            <person name="Saif S."/>
            <person name="Shea T."/>
            <person name="Sykes S."/>
            <person name="Wortman J."/>
            <person name="Nusbaum C."/>
            <person name="Birren B."/>
        </authorList>
    </citation>
    <scope>NUCLEOTIDE SEQUENCE [LARGE SCALE GENOMIC DNA]</scope>
    <source>
        <strain evidence="3 4">BCC8398</strain>
    </source>
</reference>
<dbReference type="STRING" id="1296120.A0A1B9GID6"/>